<dbReference type="InParanoid" id="E8R1K7"/>
<keyword evidence="5 8" id="KW-0472">Membrane</keyword>
<proteinExistence type="inferred from homology"/>
<accession>E8R1K7</accession>
<keyword evidence="2" id="KW-1003">Cell membrane</keyword>
<evidence type="ECO:0000313" key="11">
    <source>
        <dbReference type="Proteomes" id="UP000008631"/>
    </source>
</evidence>
<comment type="similarity">
    <text evidence="6">Belongs to the exbB/tolQ family.</text>
</comment>
<reference key="1">
    <citation type="submission" date="2010-11" db="EMBL/GenBank/DDBJ databases">
        <title>The complete sequence of chromosome of Isophaera pallida ATCC 43644.</title>
        <authorList>
            <consortium name="US DOE Joint Genome Institute (JGI-PGF)"/>
            <person name="Lucas S."/>
            <person name="Copeland A."/>
            <person name="Lapidus A."/>
            <person name="Bruce D."/>
            <person name="Goodwin L."/>
            <person name="Pitluck S."/>
            <person name="Kyrpides N."/>
            <person name="Mavromatis K."/>
            <person name="Pagani I."/>
            <person name="Ivanova N."/>
            <person name="Saunders E."/>
            <person name="Brettin T."/>
            <person name="Detter J.C."/>
            <person name="Han C."/>
            <person name="Tapia R."/>
            <person name="Land M."/>
            <person name="Hauser L."/>
            <person name="Markowitz V."/>
            <person name="Cheng J.-F."/>
            <person name="Hugenholtz P."/>
            <person name="Woyke T."/>
            <person name="Wu D."/>
            <person name="Eisen J.A."/>
        </authorList>
    </citation>
    <scope>NUCLEOTIDE SEQUENCE</scope>
    <source>
        <strain>ATCC 43644</strain>
    </source>
</reference>
<evidence type="ECO:0000259" key="9">
    <source>
        <dbReference type="Pfam" id="PF01618"/>
    </source>
</evidence>
<feature type="domain" description="MotA/TolQ/ExbB proton channel" evidence="9">
    <location>
        <begin position="217"/>
        <end position="300"/>
    </location>
</feature>
<feature type="region of interest" description="Disordered" evidence="7">
    <location>
        <begin position="1"/>
        <end position="40"/>
    </location>
</feature>
<dbReference type="EMBL" id="CP002353">
    <property type="protein sequence ID" value="ADV63425.1"/>
    <property type="molecule type" value="Genomic_DNA"/>
</dbReference>
<keyword evidence="6" id="KW-0813">Transport</keyword>
<protein>
    <recommendedName>
        <fullName evidence="9">MotA/TolQ/ExbB proton channel domain-containing protein</fullName>
    </recommendedName>
</protein>
<evidence type="ECO:0000256" key="1">
    <source>
        <dbReference type="ARBA" id="ARBA00004651"/>
    </source>
</evidence>
<keyword evidence="4 8" id="KW-1133">Transmembrane helix</keyword>
<dbReference type="AlphaFoldDB" id="E8R1K7"/>
<feature type="compositionally biased region" description="Polar residues" evidence="7">
    <location>
        <begin position="8"/>
        <end position="22"/>
    </location>
</feature>
<evidence type="ECO:0000256" key="6">
    <source>
        <dbReference type="RuleBase" id="RU004057"/>
    </source>
</evidence>
<organism evidence="10 11">
    <name type="scientific">Isosphaera pallida (strain ATCC 43644 / DSM 9630 / IS1B)</name>
    <dbReference type="NCBI Taxonomy" id="575540"/>
    <lineage>
        <taxon>Bacteria</taxon>
        <taxon>Pseudomonadati</taxon>
        <taxon>Planctomycetota</taxon>
        <taxon>Planctomycetia</taxon>
        <taxon>Isosphaerales</taxon>
        <taxon>Isosphaeraceae</taxon>
        <taxon>Isosphaera</taxon>
    </lineage>
</organism>
<dbReference type="GO" id="GO:0015031">
    <property type="term" value="P:protein transport"/>
    <property type="evidence" value="ECO:0007669"/>
    <property type="project" value="UniProtKB-KW"/>
</dbReference>
<gene>
    <name evidence="10" type="ordered locus">Isop_2860</name>
</gene>
<dbReference type="GO" id="GO:0005886">
    <property type="term" value="C:plasma membrane"/>
    <property type="evidence" value="ECO:0007669"/>
    <property type="project" value="UniProtKB-SubCell"/>
</dbReference>
<evidence type="ECO:0000313" key="10">
    <source>
        <dbReference type="EMBL" id="ADV63425.1"/>
    </source>
</evidence>
<feature type="transmembrane region" description="Helical" evidence="8">
    <location>
        <begin position="42"/>
        <end position="65"/>
    </location>
</feature>
<evidence type="ECO:0000256" key="2">
    <source>
        <dbReference type="ARBA" id="ARBA00022475"/>
    </source>
</evidence>
<keyword evidence="3 8" id="KW-0812">Transmembrane</keyword>
<dbReference type="STRING" id="575540.Isop_2860"/>
<feature type="transmembrane region" description="Helical" evidence="8">
    <location>
        <begin position="266"/>
        <end position="288"/>
    </location>
</feature>
<keyword evidence="11" id="KW-1185">Reference proteome</keyword>
<feature type="compositionally biased region" description="Basic residues" evidence="7">
    <location>
        <begin position="29"/>
        <end position="40"/>
    </location>
</feature>
<dbReference type="KEGG" id="ipa:Isop_2860"/>
<evidence type="ECO:0000256" key="3">
    <source>
        <dbReference type="ARBA" id="ARBA00022692"/>
    </source>
</evidence>
<reference evidence="10 11" key="2">
    <citation type="journal article" date="2011" name="Stand. Genomic Sci.">
        <title>Complete genome sequence of Isosphaera pallida type strain (IS1B).</title>
        <authorList>
            <consortium name="US DOE Joint Genome Institute (JGI-PGF)"/>
            <person name="Goker M."/>
            <person name="Cleland D."/>
            <person name="Saunders E."/>
            <person name="Lapidus A."/>
            <person name="Nolan M."/>
            <person name="Lucas S."/>
            <person name="Hammon N."/>
            <person name="Deshpande S."/>
            <person name="Cheng J.F."/>
            <person name="Tapia R."/>
            <person name="Han C."/>
            <person name="Goodwin L."/>
            <person name="Pitluck S."/>
            <person name="Liolios K."/>
            <person name="Pagani I."/>
            <person name="Ivanova N."/>
            <person name="Mavromatis K."/>
            <person name="Pati A."/>
            <person name="Chen A."/>
            <person name="Palaniappan K."/>
            <person name="Land M."/>
            <person name="Hauser L."/>
            <person name="Chang Y.J."/>
            <person name="Jeffries C.D."/>
            <person name="Detter J.C."/>
            <person name="Beck B."/>
            <person name="Woyke T."/>
            <person name="Bristow J."/>
            <person name="Eisen J.A."/>
            <person name="Markowitz V."/>
            <person name="Hugenholtz P."/>
            <person name="Kyrpides N.C."/>
            <person name="Klenk H.P."/>
        </authorList>
    </citation>
    <scope>NUCLEOTIDE SEQUENCE [LARGE SCALE GENOMIC DNA]</scope>
    <source>
        <strain evidence="11">ATCC 43644 / DSM 9630 / IS1B</strain>
    </source>
</reference>
<evidence type="ECO:0000256" key="8">
    <source>
        <dbReference type="SAM" id="Phobius"/>
    </source>
</evidence>
<dbReference type="InterPro" id="IPR002898">
    <property type="entry name" value="MotA_ExbB_proton_chnl"/>
</dbReference>
<dbReference type="eggNOG" id="COG0811">
    <property type="taxonomic scope" value="Bacteria"/>
</dbReference>
<feature type="transmembrane region" description="Helical" evidence="8">
    <location>
        <begin position="71"/>
        <end position="92"/>
    </location>
</feature>
<name>E8R1K7_ISOPI</name>
<evidence type="ECO:0000256" key="5">
    <source>
        <dbReference type="ARBA" id="ARBA00023136"/>
    </source>
</evidence>
<dbReference type="Pfam" id="PF01618">
    <property type="entry name" value="MotA_ExbB"/>
    <property type="match status" value="1"/>
</dbReference>
<comment type="subcellular location">
    <subcellularLocation>
        <location evidence="1">Cell membrane</location>
        <topology evidence="1">Multi-pass membrane protein</topology>
    </subcellularLocation>
    <subcellularLocation>
        <location evidence="6">Membrane</location>
        <topology evidence="6">Multi-pass membrane protein</topology>
    </subcellularLocation>
</comment>
<feature type="transmembrane region" description="Helical" evidence="8">
    <location>
        <begin position="216"/>
        <end position="238"/>
    </location>
</feature>
<evidence type="ECO:0000256" key="4">
    <source>
        <dbReference type="ARBA" id="ARBA00022989"/>
    </source>
</evidence>
<dbReference type="HOGENOM" id="CLU_647046_0_0_0"/>
<sequence>MGPHSRHMTSSSVVASSDQPTKMSGRSPRSARGRRGRSRSRGGLIASTLAAALLPVALMVAQPTLMFERGWVQFAGVVVYWFGLALLGRILWRLHVEEVGFQRADAWERAADLGEIARSIPPDDPSELARRLRQLAFTHLVISSPPHPRPNAPEASSSDRIGIAGVLPLNSPCVEPAPRHAPPLTRPSLGQLIELNREASALDQERAAGRFALPRYALYLLPVIGFIGTVEGISIALFRMSQVLPTVNDLDGFLAKLAGVTSALQIAFDSTLLALFLSAPLMFVLTLIQRRSEENLARIDQWIVENALPRLSGDDAWAGLSEGLARLERAIERQSHATRATLEALGGGLAPQTERLADAVARLGLGLERFESAAQQLAALQDDLHAIAGLVHQHLAIQRNDHAAQIDALTRLRHATERTAQGVEALAGSLAESFAESTLSAQRQLETTLAGLRDTLEMLHVSIDQGHVLYRSIVKKMTPAHLVSTPGREDAA</sequence>
<dbReference type="Proteomes" id="UP000008631">
    <property type="component" value="Chromosome"/>
</dbReference>
<evidence type="ECO:0000256" key="7">
    <source>
        <dbReference type="SAM" id="MobiDB-lite"/>
    </source>
</evidence>
<keyword evidence="6" id="KW-0653">Protein transport</keyword>
<dbReference type="OrthoDB" id="230181at2"/>